<reference evidence="1" key="1">
    <citation type="submission" date="2020-04" db="EMBL/GenBank/DDBJ databases">
        <authorList>
            <person name="Zhang T."/>
        </authorList>
    </citation>
    <scope>NUCLEOTIDE SEQUENCE</scope>
    <source>
        <strain evidence="1">HKST-UBA80</strain>
    </source>
</reference>
<name>A0A955IW94_UNCKA</name>
<reference evidence="1" key="2">
    <citation type="journal article" date="2021" name="Microbiome">
        <title>Successional dynamics and alternative stable states in a saline activated sludge microbial community over 9 years.</title>
        <authorList>
            <person name="Wang Y."/>
            <person name="Ye J."/>
            <person name="Ju F."/>
            <person name="Liu L."/>
            <person name="Boyd J.A."/>
            <person name="Deng Y."/>
            <person name="Parks D.H."/>
            <person name="Jiang X."/>
            <person name="Yin X."/>
            <person name="Woodcroft B.J."/>
            <person name="Tyson G.W."/>
            <person name="Hugenholtz P."/>
            <person name="Polz M.F."/>
            <person name="Zhang T."/>
        </authorList>
    </citation>
    <scope>NUCLEOTIDE SEQUENCE</scope>
    <source>
        <strain evidence="1">HKST-UBA80</strain>
    </source>
</reference>
<dbReference type="Gene3D" id="3.30.700.10">
    <property type="entry name" value="Glycoprotein, Type 4 Pilin"/>
    <property type="match status" value="1"/>
</dbReference>
<dbReference type="Proteomes" id="UP000714817">
    <property type="component" value="Unassembled WGS sequence"/>
</dbReference>
<dbReference type="EMBL" id="JAGQNY010000009">
    <property type="protein sequence ID" value="MCA9302269.1"/>
    <property type="molecule type" value="Genomic_DNA"/>
</dbReference>
<evidence type="ECO:0000313" key="2">
    <source>
        <dbReference type="Proteomes" id="UP000714817"/>
    </source>
</evidence>
<dbReference type="AlphaFoldDB" id="A0A955IW94"/>
<organism evidence="1 2">
    <name type="scientific">candidate division WWE3 bacterium</name>
    <dbReference type="NCBI Taxonomy" id="2053526"/>
    <lineage>
        <taxon>Bacteria</taxon>
        <taxon>Katanobacteria</taxon>
    </lineage>
</organism>
<gene>
    <name evidence="1" type="ORF">KDA10_02845</name>
</gene>
<evidence type="ECO:0000313" key="1">
    <source>
        <dbReference type="EMBL" id="MCA9302269.1"/>
    </source>
</evidence>
<sequence length="149" mass="16739">MVISIIGILASVILVAYNPYKFLQNSYYRQSKADLLSIRKGLMLYAIKYGEYPPDVWRDLPSGIEEFIQHGSQWPKGPYPGSVFDYDNWSDQICWNGETGIIQITLRQVPGYNPDGSDNWNIYAVIKGKGIPHCSDSAAVGECINCPED</sequence>
<dbReference type="InterPro" id="IPR045584">
    <property type="entry name" value="Pilin-like"/>
</dbReference>
<evidence type="ECO:0008006" key="3">
    <source>
        <dbReference type="Google" id="ProtNLM"/>
    </source>
</evidence>
<accession>A0A955IW94</accession>
<comment type="caution">
    <text evidence="1">The sequence shown here is derived from an EMBL/GenBank/DDBJ whole genome shotgun (WGS) entry which is preliminary data.</text>
</comment>
<protein>
    <recommendedName>
        <fullName evidence="3">Type II secretion system protein GspG C-terminal domain-containing protein</fullName>
    </recommendedName>
</protein>
<proteinExistence type="predicted"/>
<dbReference type="SUPFAM" id="SSF54523">
    <property type="entry name" value="Pili subunits"/>
    <property type="match status" value="1"/>
</dbReference>